<dbReference type="InterPro" id="IPR043504">
    <property type="entry name" value="Peptidase_S1_PA_chymotrypsin"/>
</dbReference>
<evidence type="ECO:0000256" key="3">
    <source>
        <dbReference type="ARBA" id="ARBA00023180"/>
    </source>
</evidence>
<proteinExistence type="inferred from homology"/>
<evidence type="ECO:0000313" key="8">
    <source>
        <dbReference type="EMBL" id="KAF7996826.1"/>
    </source>
</evidence>
<dbReference type="PROSITE" id="PS00134">
    <property type="entry name" value="TRYPSIN_HIS"/>
    <property type="match status" value="1"/>
</dbReference>
<evidence type="ECO:0000313" key="9">
    <source>
        <dbReference type="Proteomes" id="UP000639338"/>
    </source>
</evidence>
<reference evidence="8 9" key="1">
    <citation type="submission" date="2020-08" db="EMBL/GenBank/DDBJ databases">
        <title>Aphidius gifuensis genome sequencing and assembly.</title>
        <authorList>
            <person name="Du Z."/>
        </authorList>
    </citation>
    <scope>NUCLEOTIDE SEQUENCE [LARGE SCALE GENOMIC DNA]</scope>
    <source>
        <strain evidence="8">YNYX2018</strain>
        <tissue evidence="8">Adults</tissue>
    </source>
</reference>
<dbReference type="GO" id="GO:0004252">
    <property type="term" value="F:serine-type endopeptidase activity"/>
    <property type="evidence" value="ECO:0007669"/>
    <property type="project" value="InterPro"/>
</dbReference>
<dbReference type="PRINTS" id="PR00722">
    <property type="entry name" value="CHYMOTRYPSIN"/>
</dbReference>
<dbReference type="Pfam" id="PF16030">
    <property type="entry name" value="GD_N"/>
    <property type="match status" value="1"/>
</dbReference>
<evidence type="ECO:0000256" key="2">
    <source>
        <dbReference type="ARBA" id="ARBA00023157"/>
    </source>
</evidence>
<dbReference type="InterPro" id="IPR018114">
    <property type="entry name" value="TRYPSIN_HIS"/>
</dbReference>
<dbReference type="InterPro" id="IPR051487">
    <property type="entry name" value="Ser/Thr_Proteases_Immune/Dev"/>
</dbReference>
<sequence length="498" mass="57034">MRINTSSEFMMFLVILGICKIYTAYQLPEPCVGIFKYVSDDDRNYHGEITIKYPPKYESSCLQVTFAFFNLRATVYESGLSLQSKKPIIKNGEPSFVYRIYFDNYYSTIPVIKEIKFNNIVMCHMNYELPELTRIIMNHCLYPPGVNFTSDAASQDLVEKHPIHRQYFNEVIDVSRTYVILSENSSQQQLPPANSKPRDPSINSGLTNNLPEYPTIDLSNHVNIGLLDHDNCGKSEENYLSRKKRLTSGKETLIYEFPWMVLIQREYRKTVIQSGHQNLCGGALINENYVLTAAHCVVSKQYTLKVNIGEHDWTKSCDYNCSIENKIFEIEKIRVHPNYQSENICMYDIALIRLKGTVNMKQPNVKPICLPLEPAKHSTYDTKFIATGWGETEDSLSSVYLRKVVLPIVNNKRCSSMPKYENITSRHICAGDGRKKSICHMDSGGPLQTMSHYHNSLRYVLYGIAVCAPPCDDSNGNRPSVFTNVSFYVKWILDTITK</sequence>
<evidence type="ECO:0000256" key="1">
    <source>
        <dbReference type="ARBA" id="ARBA00022729"/>
    </source>
</evidence>
<dbReference type="SUPFAM" id="SSF50494">
    <property type="entry name" value="Trypsin-like serine proteases"/>
    <property type="match status" value="1"/>
</dbReference>
<evidence type="ECO:0000256" key="6">
    <source>
        <dbReference type="SAM" id="SignalP"/>
    </source>
</evidence>
<dbReference type="EMBL" id="JACMRX010000001">
    <property type="protein sequence ID" value="KAF7996826.1"/>
    <property type="molecule type" value="Genomic_DNA"/>
</dbReference>
<keyword evidence="9" id="KW-1185">Reference proteome</keyword>
<dbReference type="CDD" id="cd00190">
    <property type="entry name" value="Tryp_SPc"/>
    <property type="match status" value="1"/>
</dbReference>
<feature type="region of interest" description="Disordered" evidence="5">
    <location>
        <begin position="185"/>
        <end position="206"/>
    </location>
</feature>
<dbReference type="Gene3D" id="2.40.10.10">
    <property type="entry name" value="Trypsin-like serine proteases"/>
    <property type="match status" value="2"/>
</dbReference>
<evidence type="ECO:0000256" key="4">
    <source>
        <dbReference type="ARBA" id="ARBA00024195"/>
    </source>
</evidence>
<feature type="signal peptide" evidence="6">
    <location>
        <begin position="1"/>
        <end position="26"/>
    </location>
</feature>
<keyword evidence="2" id="KW-1015">Disulfide bond</keyword>
<organism evidence="8 9">
    <name type="scientific">Aphidius gifuensis</name>
    <name type="common">Parasitoid wasp</name>
    <dbReference type="NCBI Taxonomy" id="684658"/>
    <lineage>
        <taxon>Eukaryota</taxon>
        <taxon>Metazoa</taxon>
        <taxon>Ecdysozoa</taxon>
        <taxon>Arthropoda</taxon>
        <taxon>Hexapoda</taxon>
        <taxon>Insecta</taxon>
        <taxon>Pterygota</taxon>
        <taxon>Neoptera</taxon>
        <taxon>Endopterygota</taxon>
        <taxon>Hymenoptera</taxon>
        <taxon>Apocrita</taxon>
        <taxon>Ichneumonoidea</taxon>
        <taxon>Braconidae</taxon>
        <taxon>Aphidiinae</taxon>
        <taxon>Aphidius</taxon>
    </lineage>
</organism>
<keyword evidence="1 6" id="KW-0732">Signal</keyword>
<dbReference type="GO" id="GO:0006508">
    <property type="term" value="P:proteolysis"/>
    <property type="evidence" value="ECO:0007669"/>
    <property type="project" value="InterPro"/>
</dbReference>
<dbReference type="InterPro" id="IPR001254">
    <property type="entry name" value="Trypsin_dom"/>
</dbReference>
<feature type="chain" id="PRO_5032581953" description="Peptidase S1 domain-containing protein" evidence="6">
    <location>
        <begin position="27"/>
        <end position="498"/>
    </location>
</feature>
<dbReference type="Proteomes" id="UP000639338">
    <property type="component" value="Unassembled WGS sequence"/>
</dbReference>
<gene>
    <name evidence="8" type="ORF">HCN44_002472</name>
</gene>
<dbReference type="FunFam" id="2.40.10.10:FF:000028">
    <property type="entry name" value="Serine protease easter"/>
    <property type="match status" value="1"/>
</dbReference>
<comment type="caution">
    <text evidence="8">The sequence shown here is derived from an EMBL/GenBank/DDBJ whole genome shotgun (WGS) entry which is preliminary data.</text>
</comment>
<dbReference type="PANTHER" id="PTHR24256">
    <property type="entry name" value="TRYPTASE-RELATED"/>
    <property type="match status" value="1"/>
</dbReference>
<keyword evidence="3" id="KW-0325">Glycoprotein</keyword>
<dbReference type="OrthoDB" id="547031at2759"/>
<dbReference type="InterPro" id="IPR009003">
    <property type="entry name" value="Peptidase_S1_PA"/>
</dbReference>
<protein>
    <recommendedName>
        <fullName evidence="7">Peptidase S1 domain-containing protein</fullName>
    </recommendedName>
</protein>
<name>A0A834Y5E9_APHGI</name>
<dbReference type="SMART" id="SM00020">
    <property type="entry name" value="Tryp_SPc"/>
    <property type="match status" value="1"/>
</dbReference>
<dbReference type="PROSITE" id="PS50240">
    <property type="entry name" value="TRYPSIN_DOM"/>
    <property type="match status" value="1"/>
</dbReference>
<dbReference type="AlphaFoldDB" id="A0A834Y5E9"/>
<dbReference type="Pfam" id="PF00089">
    <property type="entry name" value="Trypsin"/>
    <property type="match status" value="1"/>
</dbReference>
<evidence type="ECO:0000259" key="7">
    <source>
        <dbReference type="PROSITE" id="PS50240"/>
    </source>
</evidence>
<evidence type="ECO:0000256" key="5">
    <source>
        <dbReference type="SAM" id="MobiDB-lite"/>
    </source>
</evidence>
<comment type="similarity">
    <text evidence="4">Belongs to the peptidase S1 family. CLIP subfamily.</text>
</comment>
<accession>A0A834Y5E9</accession>
<feature type="domain" description="Peptidase S1" evidence="7">
    <location>
        <begin position="246"/>
        <end position="497"/>
    </location>
</feature>
<dbReference type="InterPro" id="IPR031986">
    <property type="entry name" value="GD_N"/>
</dbReference>
<dbReference type="InterPro" id="IPR001314">
    <property type="entry name" value="Peptidase_S1A"/>
</dbReference>